<dbReference type="InterPro" id="IPR044806">
    <property type="entry name" value="WVD2/WDL1-4"/>
</dbReference>
<dbReference type="Proteomes" id="UP000734854">
    <property type="component" value="Unassembled WGS sequence"/>
</dbReference>
<evidence type="ECO:0000256" key="3">
    <source>
        <dbReference type="ARBA" id="ARBA00022490"/>
    </source>
</evidence>
<name>A0A8J5GAI3_ZINOF</name>
<comment type="caution">
    <text evidence="8">The sequence shown here is derived from an EMBL/GenBank/DDBJ whole genome shotgun (WGS) entry which is preliminary data.</text>
</comment>
<dbReference type="GO" id="GO:0005874">
    <property type="term" value="C:microtubule"/>
    <property type="evidence" value="ECO:0007669"/>
    <property type="project" value="UniProtKB-KW"/>
</dbReference>
<dbReference type="EMBL" id="JACMSC010000010">
    <property type="protein sequence ID" value="KAG6502441.1"/>
    <property type="molecule type" value="Genomic_DNA"/>
</dbReference>
<dbReference type="AlphaFoldDB" id="A0A8J5GAI3"/>
<evidence type="ECO:0000256" key="4">
    <source>
        <dbReference type="ARBA" id="ARBA00022701"/>
    </source>
</evidence>
<feature type="compositionally biased region" description="Basic and acidic residues" evidence="6">
    <location>
        <begin position="242"/>
        <end position="253"/>
    </location>
</feature>
<protein>
    <recommendedName>
        <fullName evidence="7">TPX2 C-terminal domain-containing protein</fullName>
    </recommendedName>
</protein>
<evidence type="ECO:0000256" key="1">
    <source>
        <dbReference type="ARBA" id="ARBA00004245"/>
    </source>
</evidence>
<sequence length="426" mass="47054">MGKEFAKAMAAFRERESCWPPKSNLDQVAYSSKPSAIQEFKKDSNGIKENEKSHQVQEVVAKEDSLMTTGKISESLCSPKINFDEVNSSQPSATLELNQAIKGRKNHEKSNQKQELSGKQVAEVATDRKAESLCAPKSNSSQDSCQLPETPESNNAIRDIKDSENSDQGQEVSECRNINFDQDGSANKNTTQKSNQKPAASKSDNAASKSDNAGSIYESEVADNSHLANLSNSPLTQGKALQSDKKMHCRDPDDSCSVVSLTAASVRPSKRRATIGTAPTFKCGERAEKRREYYTKLEQKRQGMEAERLQIVAQTKEEQEAALKEFRKTLFIKANPIPSFYETGPPPKAELKKVPPTRAKSPKFTPRRSFTYADPLQGEKYGGTCDRLHRHNLRPIMESLKSLPYGPKAVHGKGLKPNEGSKLSTV</sequence>
<keyword evidence="5" id="KW-0206">Cytoskeleton</keyword>
<evidence type="ECO:0000256" key="6">
    <source>
        <dbReference type="SAM" id="MobiDB-lite"/>
    </source>
</evidence>
<evidence type="ECO:0000313" key="9">
    <source>
        <dbReference type="Proteomes" id="UP000734854"/>
    </source>
</evidence>
<keyword evidence="4" id="KW-0493">Microtubule</keyword>
<evidence type="ECO:0000313" key="8">
    <source>
        <dbReference type="EMBL" id="KAG6502441.1"/>
    </source>
</evidence>
<evidence type="ECO:0000256" key="5">
    <source>
        <dbReference type="ARBA" id="ARBA00023212"/>
    </source>
</evidence>
<proteinExistence type="inferred from homology"/>
<dbReference type="OrthoDB" id="1925970at2759"/>
<feature type="compositionally biased region" description="Polar residues" evidence="6">
    <location>
        <begin position="226"/>
        <end position="240"/>
    </location>
</feature>
<dbReference type="GO" id="GO:0000226">
    <property type="term" value="P:microtubule cytoskeleton organization"/>
    <property type="evidence" value="ECO:0007669"/>
    <property type="project" value="InterPro"/>
</dbReference>
<dbReference type="PANTHER" id="PTHR46372">
    <property type="entry name" value="PROTEIN WVD2-LIKE 3"/>
    <property type="match status" value="1"/>
</dbReference>
<keyword evidence="9" id="KW-1185">Reference proteome</keyword>
<feature type="domain" description="TPX2 C-terminal" evidence="7">
    <location>
        <begin position="280"/>
        <end position="354"/>
    </location>
</feature>
<dbReference type="InterPro" id="IPR027329">
    <property type="entry name" value="TPX2_C"/>
</dbReference>
<feature type="compositionally biased region" description="Polar residues" evidence="6">
    <location>
        <begin position="137"/>
        <end position="156"/>
    </location>
</feature>
<feature type="region of interest" description="Disordered" evidence="6">
    <location>
        <begin position="342"/>
        <end position="369"/>
    </location>
</feature>
<feature type="region of interest" description="Disordered" evidence="6">
    <location>
        <begin position="403"/>
        <end position="426"/>
    </location>
</feature>
<feature type="compositionally biased region" description="Polar residues" evidence="6">
    <location>
        <begin position="179"/>
        <end position="198"/>
    </location>
</feature>
<evidence type="ECO:0000256" key="2">
    <source>
        <dbReference type="ARBA" id="ARBA00005885"/>
    </source>
</evidence>
<organism evidence="8 9">
    <name type="scientific">Zingiber officinale</name>
    <name type="common">Ginger</name>
    <name type="synonym">Amomum zingiber</name>
    <dbReference type="NCBI Taxonomy" id="94328"/>
    <lineage>
        <taxon>Eukaryota</taxon>
        <taxon>Viridiplantae</taxon>
        <taxon>Streptophyta</taxon>
        <taxon>Embryophyta</taxon>
        <taxon>Tracheophyta</taxon>
        <taxon>Spermatophyta</taxon>
        <taxon>Magnoliopsida</taxon>
        <taxon>Liliopsida</taxon>
        <taxon>Zingiberales</taxon>
        <taxon>Zingiberaceae</taxon>
        <taxon>Zingiber</taxon>
    </lineage>
</organism>
<dbReference type="PANTHER" id="PTHR46372:SF2">
    <property type="entry name" value="PROTEIN WVD2-LIKE 3"/>
    <property type="match status" value="1"/>
</dbReference>
<dbReference type="Pfam" id="PF06886">
    <property type="entry name" value="TPX2"/>
    <property type="match status" value="1"/>
</dbReference>
<comment type="similarity">
    <text evidence="2">Belongs to the TPX2 family.</text>
</comment>
<feature type="compositionally biased region" description="Low complexity" evidence="6">
    <location>
        <begin position="199"/>
        <end position="213"/>
    </location>
</feature>
<accession>A0A8J5GAI3</accession>
<gene>
    <name evidence="8" type="ORF">ZIOFF_034714</name>
</gene>
<dbReference type="GO" id="GO:0008017">
    <property type="term" value="F:microtubule binding"/>
    <property type="evidence" value="ECO:0007669"/>
    <property type="project" value="InterPro"/>
</dbReference>
<keyword evidence="3" id="KW-0963">Cytoplasm</keyword>
<evidence type="ECO:0000259" key="7">
    <source>
        <dbReference type="Pfam" id="PF06886"/>
    </source>
</evidence>
<feature type="region of interest" description="Disordered" evidence="6">
    <location>
        <begin position="102"/>
        <end position="254"/>
    </location>
</feature>
<comment type="subcellular location">
    <subcellularLocation>
        <location evidence="1">Cytoplasm</location>
        <location evidence="1">Cytoskeleton</location>
    </subcellularLocation>
</comment>
<reference evidence="8 9" key="1">
    <citation type="submission" date="2020-08" db="EMBL/GenBank/DDBJ databases">
        <title>Plant Genome Project.</title>
        <authorList>
            <person name="Zhang R.-G."/>
        </authorList>
    </citation>
    <scope>NUCLEOTIDE SEQUENCE [LARGE SCALE GENOMIC DNA]</scope>
    <source>
        <tissue evidence="8">Rhizome</tissue>
    </source>
</reference>